<accession>A0A7R8WA58</accession>
<evidence type="ECO:0000256" key="2">
    <source>
        <dbReference type="SAM" id="Phobius"/>
    </source>
</evidence>
<dbReference type="OrthoDB" id="6351228at2759"/>
<dbReference type="PANTHER" id="PTHR36694:SF4">
    <property type="entry name" value="LD42595P"/>
    <property type="match status" value="1"/>
</dbReference>
<dbReference type="GO" id="GO:0035159">
    <property type="term" value="P:regulation of tube length, open tracheal system"/>
    <property type="evidence" value="ECO:0007669"/>
    <property type="project" value="TreeGrafter"/>
</dbReference>
<feature type="transmembrane region" description="Helical" evidence="2">
    <location>
        <begin position="43"/>
        <end position="65"/>
    </location>
</feature>
<evidence type="ECO:0000313" key="3">
    <source>
        <dbReference type="EMBL" id="CAD7225198.1"/>
    </source>
</evidence>
<feature type="transmembrane region" description="Helical" evidence="2">
    <location>
        <begin position="72"/>
        <end position="92"/>
    </location>
</feature>
<dbReference type="AlphaFoldDB" id="A0A7R8WA58"/>
<dbReference type="EMBL" id="OB660521">
    <property type="protein sequence ID" value="CAD7225198.1"/>
    <property type="molecule type" value="Genomic_DNA"/>
</dbReference>
<feature type="transmembrane region" description="Helical" evidence="2">
    <location>
        <begin position="144"/>
        <end position="165"/>
    </location>
</feature>
<protein>
    <submittedName>
        <fullName evidence="3">Uncharacterized protein</fullName>
    </submittedName>
</protein>
<feature type="transmembrane region" description="Helical" evidence="2">
    <location>
        <begin position="107"/>
        <end position="132"/>
    </location>
</feature>
<gene>
    <name evidence="3" type="ORF">CTOB1V02_LOCUS3144</name>
</gene>
<keyword evidence="2" id="KW-0472">Membrane</keyword>
<sequence>MPSSVSTVGTQSVRSLGVYSTRSTRTVKSSKWDRLKKPLVEDAFFTSLQNGGWLTGIFSIVLAFFTIATQIFDIYCLILAAPGVAHYGYYLITYDFVFAGNPDIRRALIIFAFVTLLLAIGLVVTATMLLMAFRNEREKGFVPWLVGMPVFFAWRIFHFVFYNFVNDLIFGYHAAMLFIWLILLAGCVYGWIVVYSFYLELCDLTRMEDLAKLKAMSSLSNSYANQSMSLSYIGAIQSSSRPTTPRGSTSTNPGGVHGGSQGQLPGHNVSMSTDIM</sequence>
<keyword evidence="2" id="KW-0812">Transmembrane</keyword>
<reference evidence="3" key="1">
    <citation type="submission" date="2020-11" db="EMBL/GenBank/DDBJ databases">
        <authorList>
            <person name="Tran Van P."/>
        </authorList>
    </citation>
    <scope>NUCLEOTIDE SEQUENCE</scope>
</reference>
<feature type="transmembrane region" description="Helical" evidence="2">
    <location>
        <begin position="177"/>
        <end position="198"/>
    </location>
</feature>
<dbReference type="PANTHER" id="PTHR36694">
    <property type="entry name" value="PASIFLORA 1, ISOFORM A-RELATED"/>
    <property type="match status" value="1"/>
</dbReference>
<feature type="compositionally biased region" description="Low complexity" evidence="1">
    <location>
        <begin position="238"/>
        <end position="254"/>
    </location>
</feature>
<evidence type="ECO:0000256" key="1">
    <source>
        <dbReference type="SAM" id="MobiDB-lite"/>
    </source>
</evidence>
<dbReference type="GO" id="GO:0060857">
    <property type="term" value="P:establishment of glial blood-brain barrier"/>
    <property type="evidence" value="ECO:0007669"/>
    <property type="project" value="TreeGrafter"/>
</dbReference>
<proteinExistence type="predicted"/>
<dbReference type="GO" id="GO:0019991">
    <property type="term" value="P:septate junction assembly"/>
    <property type="evidence" value="ECO:0007669"/>
    <property type="project" value="TreeGrafter"/>
</dbReference>
<organism evidence="3">
    <name type="scientific">Cyprideis torosa</name>
    <dbReference type="NCBI Taxonomy" id="163714"/>
    <lineage>
        <taxon>Eukaryota</taxon>
        <taxon>Metazoa</taxon>
        <taxon>Ecdysozoa</taxon>
        <taxon>Arthropoda</taxon>
        <taxon>Crustacea</taxon>
        <taxon>Oligostraca</taxon>
        <taxon>Ostracoda</taxon>
        <taxon>Podocopa</taxon>
        <taxon>Podocopida</taxon>
        <taxon>Cytherocopina</taxon>
        <taxon>Cytheroidea</taxon>
        <taxon>Cytherideidae</taxon>
        <taxon>Cyprideis</taxon>
    </lineage>
</organism>
<keyword evidence="2" id="KW-1133">Transmembrane helix</keyword>
<name>A0A7R8WA58_9CRUS</name>
<dbReference type="GO" id="GO:0005886">
    <property type="term" value="C:plasma membrane"/>
    <property type="evidence" value="ECO:0007669"/>
    <property type="project" value="TreeGrafter"/>
</dbReference>
<feature type="region of interest" description="Disordered" evidence="1">
    <location>
        <begin position="238"/>
        <end position="276"/>
    </location>
</feature>